<proteinExistence type="predicted"/>
<accession>A0ABS5FT82</accession>
<dbReference type="Proteomes" id="UP001315278">
    <property type="component" value="Unassembled WGS sequence"/>
</dbReference>
<sequence length="297" mass="32068">MFILLGASDDPCLLAVSRALAARSHETRTISHPFMDPACSAWRFDSQRSDAVLAIEGKSVAIDGVLAARRVAPLAGPHAEWSQEDLLYNRAEIEAALLGWLWGLPCPVIDRPPAWSWYGMRRPILVWSALLRQHGLPALDSVITGDVGEIMRFLAPQGGAAIEHANGCGARQLVPETRAAEIAEHAPLAPIRLTELHDGAWRACVAGPHLVWDDGTPDAATQISARLRAFAAAAGLRFVEFVVTSDEKPRVVDIEHRPRFELFGPLAQQAIAGGVADALTRNGNVRRDGETLARGSP</sequence>
<protein>
    <recommendedName>
        <fullName evidence="3">ATP-grasp domain-containing protein</fullName>
    </recommendedName>
</protein>
<name>A0ABS5FT82_9BRAD</name>
<comment type="caution">
    <text evidence="1">The sequence shown here is derived from an EMBL/GenBank/DDBJ whole genome shotgun (WGS) entry which is preliminary data.</text>
</comment>
<evidence type="ECO:0000313" key="2">
    <source>
        <dbReference type="Proteomes" id="UP001315278"/>
    </source>
</evidence>
<keyword evidence="2" id="KW-1185">Reference proteome</keyword>
<dbReference type="EMBL" id="JAFCJH010000039">
    <property type="protein sequence ID" value="MBR0799471.1"/>
    <property type="molecule type" value="Genomic_DNA"/>
</dbReference>
<gene>
    <name evidence="1" type="ORF">JQ615_29260</name>
</gene>
<organism evidence="1 2">
    <name type="scientific">Bradyrhizobium jicamae</name>
    <dbReference type="NCBI Taxonomy" id="280332"/>
    <lineage>
        <taxon>Bacteria</taxon>
        <taxon>Pseudomonadati</taxon>
        <taxon>Pseudomonadota</taxon>
        <taxon>Alphaproteobacteria</taxon>
        <taxon>Hyphomicrobiales</taxon>
        <taxon>Nitrobacteraceae</taxon>
        <taxon>Bradyrhizobium</taxon>
    </lineage>
</organism>
<dbReference type="RefSeq" id="WP_212494277.1">
    <property type="nucleotide sequence ID" value="NZ_JAFCJH010000039.1"/>
</dbReference>
<reference evidence="2" key="1">
    <citation type="journal article" date="2021" name="ISME J.">
        <title>Evolutionary origin and ecological implication of a unique nif island in free-living Bradyrhizobium lineages.</title>
        <authorList>
            <person name="Tao J."/>
        </authorList>
    </citation>
    <scope>NUCLEOTIDE SEQUENCE [LARGE SCALE GENOMIC DNA]</scope>
    <source>
        <strain evidence="2">SZCCT0434</strain>
    </source>
</reference>
<evidence type="ECO:0000313" key="1">
    <source>
        <dbReference type="EMBL" id="MBR0799471.1"/>
    </source>
</evidence>
<evidence type="ECO:0008006" key="3">
    <source>
        <dbReference type="Google" id="ProtNLM"/>
    </source>
</evidence>